<comment type="cofactor">
    <cofactor evidence="1">
        <name>Mg(2+)</name>
        <dbReference type="ChEBI" id="CHEBI:18420"/>
    </cofactor>
</comment>
<dbReference type="AlphaFoldDB" id="A0A852ZCQ2"/>
<dbReference type="Pfam" id="PF02424">
    <property type="entry name" value="ApbE"/>
    <property type="match status" value="1"/>
</dbReference>
<dbReference type="GO" id="GO:0046872">
    <property type="term" value="F:metal ion binding"/>
    <property type="evidence" value="ECO:0007669"/>
    <property type="project" value="UniProtKB-KW"/>
</dbReference>
<dbReference type="RefSeq" id="WP_202889275.1">
    <property type="nucleotide sequence ID" value="NZ_BAAARR010000024.1"/>
</dbReference>
<name>A0A852ZCQ2_9ACTN</name>
<evidence type="ECO:0000256" key="5">
    <source>
        <dbReference type="ARBA" id="ARBA00022679"/>
    </source>
</evidence>
<evidence type="ECO:0000313" key="12">
    <source>
        <dbReference type="EMBL" id="NYH90083.1"/>
    </source>
</evidence>
<evidence type="ECO:0000256" key="7">
    <source>
        <dbReference type="ARBA" id="ARBA00022827"/>
    </source>
</evidence>
<keyword evidence="8" id="KW-0460">Magnesium</keyword>
<dbReference type="EMBL" id="JACBZH010000001">
    <property type="protein sequence ID" value="NYH90083.1"/>
    <property type="molecule type" value="Genomic_DNA"/>
</dbReference>
<accession>A0A852ZCQ2</accession>
<evidence type="ECO:0000256" key="11">
    <source>
        <dbReference type="SAM" id="MobiDB-lite"/>
    </source>
</evidence>
<comment type="caution">
    <text evidence="12">The sequence shown here is derived from an EMBL/GenBank/DDBJ whole genome shotgun (WGS) entry which is preliminary data.</text>
</comment>
<evidence type="ECO:0000256" key="9">
    <source>
        <dbReference type="ARBA" id="ARBA00031306"/>
    </source>
</evidence>
<comment type="catalytic activity">
    <reaction evidence="10">
        <text>L-threonyl-[protein] + FAD = FMN-L-threonyl-[protein] + AMP + H(+)</text>
        <dbReference type="Rhea" id="RHEA:36847"/>
        <dbReference type="Rhea" id="RHEA-COMP:11060"/>
        <dbReference type="Rhea" id="RHEA-COMP:11061"/>
        <dbReference type="ChEBI" id="CHEBI:15378"/>
        <dbReference type="ChEBI" id="CHEBI:30013"/>
        <dbReference type="ChEBI" id="CHEBI:57692"/>
        <dbReference type="ChEBI" id="CHEBI:74257"/>
        <dbReference type="ChEBI" id="CHEBI:456215"/>
        <dbReference type="EC" id="2.7.1.180"/>
    </reaction>
</comment>
<dbReference type="SUPFAM" id="SSF143631">
    <property type="entry name" value="ApbE-like"/>
    <property type="match status" value="1"/>
</dbReference>
<keyword evidence="13" id="KW-1185">Reference proteome</keyword>
<evidence type="ECO:0000256" key="2">
    <source>
        <dbReference type="ARBA" id="ARBA00011955"/>
    </source>
</evidence>
<evidence type="ECO:0000256" key="3">
    <source>
        <dbReference type="ARBA" id="ARBA00016337"/>
    </source>
</evidence>
<evidence type="ECO:0000256" key="4">
    <source>
        <dbReference type="ARBA" id="ARBA00022630"/>
    </source>
</evidence>
<sequence>MTGGRGQGTAGQGTAGQGTAGQGAAGQGAAGRLEFAALGTTATLLVTDPLRLTAAGEVLRSELNALDQACSRFRPDSEIRAVERSAGRWTPVSPILTDVLAAALRAARISGGLVDPTVGRAVEDLGYDRDFAAVPADGPELPQQPTPAPGWWRVRLDVARGRVLVPPGVRLDVGATAKAWAADHAARSVATDRCGALVSLGGDIALAGPAPEGGWLVMVGDDHATAGSPFGEQAITLVSGGLATSGVTRRTWRRGHRTLHHIVDPRTGDVAPPFWRTVTVAAASCLDANTASTAAVVRGAGAPGWLATHRLPARLVGREGRILLTAGWPAARRSEVGA</sequence>
<dbReference type="Gene3D" id="3.10.520.10">
    <property type="entry name" value="ApbE-like domains"/>
    <property type="match status" value="1"/>
</dbReference>
<dbReference type="GO" id="GO:0016740">
    <property type="term" value="F:transferase activity"/>
    <property type="evidence" value="ECO:0007669"/>
    <property type="project" value="UniProtKB-KW"/>
</dbReference>
<dbReference type="PANTHER" id="PTHR30040">
    <property type="entry name" value="THIAMINE BIOSYNTHESIS LIPOPROTEIN APBE"/>
    <property type="match status" value="1"/>
</dbReference>
<reference evidence="12 13" key="1">
    <citation type="submission" date="2020-07" db="EMBL/GenBank/DDBJ databases">
        <title>Sequencing the genomes of 1000 actinobacteria strains.</title>
        <authorList>
            <person name="Klenk H.-P."/>
        </authorList>
    </citation>
    <scope>NUCLEOTIDE SEQUENCE [LARGE SCALE GENOMIC DNA]</scope>
    <source>
        <strain evidence="12 13">DSM 18448</strain>
    </source>
</reference>
<proteinExistence type="predicted"/>
<dbReference type="InterPro" id="IPR003374">
    <property type="entry name" value="ApbE-like_sf"/>
</dbReference>
<protein>
    <recommendedName>
        <fullName evidence="3">FAD:protein FMN transferase</fullName>
        <ecNumber evidence="2">2.7.1.180</ecNumber>
    </recommendedName>
    <alternativeName>
        <fullName evidence="9">Flavin transferase</fullName>
    </alternativeName>
</protein>
<dbReference type="EC" id="2.7.1.180" evidence="2"/>
<keyword evidence="4" id="KW-0285">Flavoprotein</keyword>
<keyword evidence="5" id="KW-0808">Transferase</keyword>
<dbReference type="Proteomes" id="UP000579605">
    <property type="component" value="Unassembled WGS sequence"/>
</dbReference>
<evidence type="ECO:0000256" key="1">
    <source>
        <dbReference type="ARBA" id="ARBA00001946"/>
    </source>
</evidence>
<evidence type="ECO:0000256" key="10">
    <source>
        <dbReference type="ARBA" id="ARBA00048540"/>
    </source>
</evidence>
<keyword evidence="6" id="KW-0479">Metal-binding</keyword>
<feature type="region of interest" description="Disordered" evidence="11">
    <location>
        <begin position="1"/>
        <end position="24"/>
    </location>
</feature>
<evidence type="ECO:0000313" key="13">
    <source>
        <dbReference type="Proteomes" id="UP000579605"/>
    </source>
</evidence>
<organism evidence="12 13">
    <name type="scientific">Actinopolymorpha rutila</name>
    <dbReference type="NCBI Taxonomy" id="446787"/>
    <lineage>
        <taxon>Bacteria</taxon>
        <taxon>Bacillati</taxon>
        <taxon>Actinomycetota</taxon>
        <taxon>Actinomycetes</taxon>
        <taxon>Propionibacteriales</taxon>
        <taxon>Actinopolymorphaceae</taxon>
        <taxon>Actinopolymorpha</taxon>
    </lineage>
</organism>
<evidence type="ECO:0000256" key="6">
    <source>
        <dbReference type="ARBA" id="ARBA00022723"/>
    </source>
</evidence>
<keyword evidence="12" id="KW-0449">Lipoprotein</keyword>
<dbReference type="PANTHER" id="PTHR30040:SF2">
    <property type="entry name" value="FAD:PROTEIN FMN TRANSFERASE"/>
    <property type="match status" value="1"/>
</dbReference>
<evidence type="ECO:0000256" key="8">
    <source>
        <dbReference type="ARBA" id="ARBA00022842"/>
    </source>
</evidence>
<dbReference type="InterPro" id="IPR024932">
    <property type="entry name" value="ApbE"/>
</dbReference>
<keyword evidence="7" id="KW-0274">FAD</keyword>
<gene>
    <name evidence="12" type="ORF">F4554_002721</name>
</gene>